<evidence type="ECO:0000256" key="1">
    <source>
        <dbReference type="SAM" id="Phobius"/>
    </source>
</evidence>
<evidence type="ECO:0000313" key="2">
    <source>
        <dbReference type="EMBL" id="PLB40283.1"/>
    </source>
</evidence>
<dbReference type="RefSeq" id="XP_024674295.1">
    <property type="nucleotide sequence ID" value="XM_024811714.1"/>
</dbReference>
<dbReference type="GeneID" id="36518874"/>
<keyword evidence="1" id="KW-1133">Transmembrane helix</keyword>
<keyword evidence="3" id="KW-1185">Reference proteome</keyword>
<protein>
    <submittedName>
        <fullName evidence="2">Uncharacterized protein</fullName>
    </submittedName>
</protein>
<organism evidence="2 3">
    <name type="scientific">Aspergillus candidus</name>
    <dbReference type="NCBI Taxonomy" id="41067"/>
    <lineage>
        <taxon>Eukaryota</taxon>
        <taxon>Fungi</taxon>
        <taxon>Dikarya</taxon>
        <taxon>Ascomycota</taxon>
        <taxon>Pezizomycotina</taxon>
        <taxon>Eurotiomycetes</taxon>
        <taxon>Eurotiomycetidae</taxon>
        <taxon>Eurotiales</taxon>
        <taxon>Aspergillaceae</taxon>
        <taxon>Aspergillus</taxon>
        <taxon>Aspergillus subgen. Circumdati</taxon>
    </lineage>
</organism>
<name>A0A2I2FI33_ASPCN</name>
<keyword evidence="1" id="KW-0812">Transmembrane</keyword>
<accession>A0A2I2FI33</accession>
<sequence>MVSMLGPRSRTLMSLSLWWLGGLVGGGGGMVDGVVVDGVDGWSGSGGEILMVGVVGDGILVILA</sequence>
<dbReference type="AlphaFoldDB" id="A0A2I2FI33"/>
<feature type="transmembrane region" description="Helical" evidence="1">
    <location>
        <begin position="43"/>
        <end position="63"/>
    </location>
</feature>
<gene>
    <name evidence="2" type="ORF">BDW47DRAFT_101707</name>
</gene>
<dbReference type="Proteomes" id="UP000234585">
    <property type="component" value="Unassembled WGS sequence"/>
</dbReference>
<evidence type="ECO:0000313" key="3">
    <source>
        <dbReference type="Proteomes" id="UP000234585"/>
    </source>
</evidence>
<proteinExistence type="predicted"/>
<reference evidence="2 3" key="1">
    <citation type="submission" date="2017-12" db="EMBL/GenBank/DDBJ databases">
        <authorList>
            <consortium name="DOE Joint Genome Institute"/>
            <person name="Haridas S."/>
            <person name="Kjaerbolling I."/>
            <person name="Vesth T.C."/>
            <person name="Frisvad J.C."/>
            <person name="Nybo J.L."/>
            <person name="Theobald S."/>
            <person name="Kuo A."/>
            <person name="Bowyer P."/>
            <person name="Matsuda Y."/>
            <person name="Mondo S."/>
            <person name="Lyhne E.K."/>
            <person name="Kogle M.E."/>
            <person name="Clum A."/>
            <person name="Lipzen A."/>
            <person name="Salamov A."/>
            <person name="Ngan C.Y."/>
            <person name="Daum C."/>
            <person name="Chiniquy J."/>
            <person name="Barry K."/>
            <person name="LaButti K."/>
            <person name="Simmons B.A."/>
            <person name="Magnuson J.K."/>
            <person name="Mortensen U.H."/>
            <person name="Larsen T.O."/>
            <person name="Grigoriev I.V."/>
            <person name="Baker S.E."/>
            <person name="Andersen M.R."/>
            <person name="Nordberg H.P."/>
            <person name="Cantor M.N."/>
            <person name="Hua S.X."/>
        </authorList>
    </citation>
    <scope>NUCLEOTIDE SEQUENCE [LARGE SCALE GENOMIC DNA]</scope>
    <source>
        <strain evidence="2 3">CBS 102.13</strain>
    </source>
</reference>
<dbReference type="EMBL" id="KZ559125">
    <property type="protein sequence ID" value="PLB40283.1"/>
    <property type="molecule type" value="Genomic_DNA"/>
</dbReference>
<keyword evidence="1" id="KW-0472">Membrane</keyword>